<dbReference type="EMBL" id="CAMGZC010000149">
    <property type="protein sequence ID" value="CAI0644168.1"/>
    <property type="molecule type" value="Genomic_DNA"/>
</dbReference>
<keyword evidence="3" id="KW-1185">Reference proteome</keyword>
<sequence length="95" mass="9860">MKSFTVIAVTLLGLANAASIRICKDQTITNCVTMDVNGCTNFPGSMNDVVSSVDTGSATCTFYQDGSCTGGSWTTSGLQNTVPTNFNDNLSSVSC</sequence>
<organism evidence="2 3">
    <name type="scientific">Colletotrichum noveboracense</name>
    <dbReference type="NCBI Taxonomy" id="2664923"/>
    <lineage>
        <taxon>Eukaryota</taxon>
        <taxon>Fungi</taxon>
        <taxon>Dikarya</taxon>
        <taxon>Ascomycota</taxon>
        <taxon>Pezizomycotina</taxon>
        <taxon>Sordariomycetes</taxon>
        <taxon>Hypocreomycetidae</taxon>
        <taxon>Glomerellales</taxon>
        <taxon>Glomerellaceae</taxon>
        <taxon>Colletotrichum</taxon>
        <taxon>Colletotrichum gloeosporioides species complex</taxon>
    </lineage>
</organism>
<evidence type="ECO:0000256" key="1">
    <source>
        <dbReference type="SAM" id="SignalP"/>
    </source>
</evidence>
<evidence type="ECO:0000313" key="3">
    <source>
        <dbReference type="Proteomes" id="UP001152533"/>
    </source>
</evidence>
<name>A0A9W4RKH3_9PEZI</name>
<dbReference type="Proteomes" id="UP001152533">
    <property type="component" value="Unassembled WGS sequence"/>
</dbReference>
<accession>A0A9W4RKH3</accession>
<comment type="caution">
    <text evidence="2">The sequence shown here is derived from an EMBL/GenBank/DDBJ whole genome shotgun (WGS) entry which is preliminary data.</text>
</comment>
<dbReference type="AlphaFoldDB" id="A0A9W4RKH3"/>
<feature type="chain" id="PRO_5040764835" evidence="1">
    <location>
        <begin position="18"/>
        <end position="95"/>
    </location>
</feature>
<gene>
    <name evidence="2" type="ORF">CGXH109_LOCUS32892</name>
</gene>
<evidence type="ECO:0000313" key="2">
    <source>
        <dbReference type="EMBL" id="CAI0644168.1"/>
    </source>
</evidence>
<proteinExistence type="predicted"/>
<protein>
    <submittedName>
        <fullName evidence="2">Uncharacterized protein</fullName>
    </submittedName>
</protein>
<keyword evidence="1" id="KW-0732">Signal</keyword>
<feature type="signal peptide" evidence="1">
    <location>
        <begin position="1"/>
        <end position="17"/>
    </location>
</feature>
<reference evidence="2" key="1">
    <citation type="submission" date="2022-08" db="EMBL/GenBank/DDBJ databases">
        <authorList>
            <person name="Giroux E."/>
            <person name="Giroux E."/>
        </authorList>
    </citation>
    <scope>NUCLEOTIDE SEQUENCE</scope>
    <source>
        <strain evidence="2">H1091258</strain>
    </source>
</reference>
<dbReference type="Gene3D" id="2.60.20.10">
    <property type="entry name" value="Crystallins"/>
    <property type="match status" value="1"/>
</dbReference>